<dbReference type="AlphaFoldDB" id="A0AAE0A742"/>
<feature type="transmembrane region" description="Helical" evidence="1">
    <location>
        <begin position="81"/>
        <end position="103"/>
    </location>
</feature>
<evidence type="ECO:0000313" key="4">
    <source>
        <dbReference type="Proteomes" id="UP001281410"/>
    </source>
</evidence>
<dbReference type="Pfam" id="PF10551">
    <property type="entry name" value="MULE"/>
    <property type="match status" value="1"/>
</dbReference>
<evidence type="ECO:0000256" key="1">
    <source>
        <dbReference type="SAM" id="Phobius"/>
    </source>
</evidence>
<proteinExistence type="predicted"/>
<gene>
    <name evidence="3" type="ORF">Dsin_018940</name>
</gene>
<reference evidence="3" key="1">
    <citation type="journal article" date="2023" name="Plant J.">
        <title>Genome sequences and population genomics provide insights into the demographic history, inbreeding, and mutation load of two 'living fossil' tree species of Dipteronia.</title>
        <authorList>
            <person name="Feng Y."/>
            <person name="Comes H.P."/>
            <person name="Chen J."/>
            <person name="Zhu S."/>
            <person name="Lu R."/>
            <person name="Zhang X."/>
            <person name="Li P."/>
            <person name="Qiu J."/>
            <person name="Olsen K.M."/>
            <person name="Qiu Y."/>
        </authorList>
    </citation>
    <scope>NUCLEOTIDE SEQUENCE</scope>
    <source>
        <strain evidence="3">NBL</strain>
    </source>
</reference>
<dbReference type="InterPro" id="IPR018289">
    <property type="entry name" value="MULE_transposase_dom"/>
</dbReference>
<dbReference type="PANTHER" id="PTHR31569">
    <property type="entry name" value="SWIM-TYPE DOMAIN-CONTAINING PROTEIN"/>
    <property type="match status" value="1"/>
</dbReference>
<feature type="domain" description="MULE transposase" evidence="2">
    <location>
        <begin position="67"/>
        <end position="162"/>
    </location>
</feature>
<evidence type="ECO:0000259" key="2">
    <source>
        <dbReference type="Pfam" id="PF10551"/>
    </source>
</evidence>
<keyword evidence="4" id="KW-1185">Reference proteome</keyword>
<sequence>MTAIYNAHRKFKLKELYGRSQMQQLLSKLAGYNYVEWHRINDDTSSVRDLFWARPLAIELLRAFPRVLIMDCTYKTNKYRFLLLEIVGVTSTELIFSVAFMFLENERVDNYTWVLEKLKTVMDENMLPSVILIDKEIALMNVIQNVFPNASNLLYRWHISRNVPAYCKKLFETNEKWETVICSWNVLVLSSTKQEYINNLSLMEREFSNYSIALDYVKQTWLDKYKEKFTAAWTDLVMHLGNSTTNRAESSYSQLKRQLGSSQGNFLTSWTKIHGLLQLQHNEIKASFERSLTLVQHSFKPSDFKELRGFVSRNALNMVLDEYGRVDSNDSICSCVVRLTHWLSCAHEISGHKQEGQPIPLSSIHPHWRKLDFVPTTDNESPKLNCKVEVEMIEKRFNKIDDGSKL</sequence>
<keyword evidence="1" id="KW-0472">Membrane</keyword>
<evidence type="ECO:0000313" key="3">
    <source>
        <dbReference type="EMBL" id="KAK3204894.1"/>
    </source>
</evidence>
<dbReference type="EMBL" id="JANJYJ010000006">
    <property type="protein sequence ID" value="KAK3204894.1"/>
    <property type="molecule type" value="Genomic_DNA"/>
</dbReference>
<comment type="caution">
    <text evidence="3">The sequence shown here is derived from an EMBL/GenBank/DDBJ whole genome shotgun (WGS) entry which is preliminary data.</text>
</comment>
<accession>A0AAE0A742</accession>
<protein>
    <recommendedName>
        <fullName evidence="2">MULE transposase domain-containing protein</fullName>
    </recommendedName>
</protein>
<organism evidence="3 4">
    <name type="scientific">Dipteronia sinensis</name>
    <dbReference type="NCBI Taxonomy" id="43782"/>
    <lineage>
        <taxon>Eukaryota</taxon>
        <taxon>Viridiplantae</taxon>
        <taxon>Streptophyta</taxon>
        <taxon>Embryophyta</taxon>
        <taxon>Tracheophyta</taxon>
        <taxon>Spermatophyta</taxon>
        <taxon>Magnoliopsida</taxon>
        <taxon>eudicotyledons</taxon>
        <taxon>Gunneridae</taxon>
        <taxon>Pentapetalae</taxon>
        <taxon>rosids</taxon>
        <taxon>malvids</taxon>
        <taxon>Sapindales</taxon>
        <taxon>Sapindaceae</taxon>
        <taxon>Hippocastanoideae</taxon>
        <taxon>Acereae</taxon>
        <taxon>Dipteronia</taxon>
    </lineage>
</organism>
<dbReference type="Proteomes" id="UP001281410">
    <property type="component" value="Unassembled WGS sequence"/>
</dbReference>
<dbReference type="PANTHER" id="PTHR31569:SF4">
    <property type="entry name" value="SWIM-TYPE DOMAIN-CONTAINING PROTEIN"/>
    <property type="match status" value="1"/>
</dbReference>
<keyword evidence="1" id="KW-0812">Transmembrane</keyword>
<dbReference type="InterPro" id="IPR052579">
    <property type="entry name" value="Zinc_finger_SWIM"/>
</dbReference>
<keyword evidence="1" id="KW-1133">Transmembrane helix</keyword>
<name>A0AAE0A742_9ROSI</name>